<keyword evidence="5" id="KW-0560">Oxidoreductase</keyword>
<keyword evidence="3" id="KW-0285">Flavoprotein</keyword>
<comment type="function">
    <text evidence="1">Nitronate monooxygenase that uses molecular oxygen to catalyze the oxidative denitrification of alkyl nitronates. Acts on propionate 3-nitronate (P3N), the presumed physiological substrate. Probably functions in the detoxification of P3N, a metabolic poison produced by plants and fungi as a defense mechanism.</text>
</comment>
<keyword evidence="4" id="KW-0288">FMN</keyword>
<accession>A0AAT9LFB9</accession>
<dbReference type="GO" id="GO:0018580">
    <property type="term" value="F:nitronate monooxygenase activity"/>
    <property type="evidence" value="ECO:0007669"/>
    <property type="project" value="InterPro"/>
</dbReference>
<dbReference type="PANTHER" id="PTHR32332">
    <property type="entry name" value="2-NITROPROPANE DIOXYGENASE"/>
    <property type="match status" value="1"/>
</dbReference>
<reference evidence="6" key="1">
    <citation type="submission" date="2020-10" db="EMBL/GenBank/DDBJ databases">
        <authorList>
            <person name="Kadnikov V."/>
            <person name="Beletsky A.V."/>
            <person name="Mardanov A.V."/>
            <person name="Karnachuk O.V."/>
            <person name="Ravin N.V."/>
        </authorList>
    </citation>
    <scope>NUCLEOTIDE SEQUENCE</scope>
    <source>
        <strain evidence="6">Bu02</strain>
    </source>
</reference>
<evidence type="ECO:0000256" key="1">
    <source>
        <dbReference type="ARBA" id="ARBA00003535"/>
    </source>
</evidence>
<evidence type="ECO:0000313" key="6">
    <source>
        <dbReference type="EMBL" id="QUL99700.1"/>
    </source>
</evidence>
<dbReference type="NCBIfam" id="TIGR03151">
    <property type="entry name" value="enACPred_II"/>
    <property type="match status" value="1"/>
</dbReference>
<protein>
    <recommendedName>
        <fullName evidence="2">Probable nitronate monooxygenase</fullName>
    </recommendedName>
</protein>
<evidence type="ECO:0000256" key="4">
    <source>
        <dbReference type="ARBA" id="ARBA00022643"/>
    </source>
</evidence>
<dbReference type="KEGG" id="fcz:IMF26_09780"/>
<name>A0AAT9LFB9_9FIRM</name>
<organism evidence="6">
    <name type="scientific">Candidatus Fermentithermobacillus carboniphilus</name>
    <dbReference type="NCBI Taxonomy" id="3085328"/>
    <lineage>
        <taxon>Bacteria</taxon>
        <taxon>Bacillati</taxon>
        <taxon>Bacillota</taxon>
        <taxon>Candidatus Fermentithermobacillia</taxon>
        <taxon>Candidatus Fermentithermobacillales</taxon>
        <taxon>Candidatus Fermentithermobacillaceae</taxon>
        <taxon>Candidatus Fermentithermobacillus</taxon>
    </lineage>
</organism>
<dbReference type="CDD" id="cd04730">
    <property type="entry name" value="NPD_like"/>
    <property type="match status" value="1"/>
</dbReference>
<evidence type="ECO:0000256" key="5">
    <source>
        <dbReference type="ARBA" id="ARBA00023002"/>
    </source>
</evidence>
<dbReference type="InterPro" id="IPR017569">
    <property type="entry name" value="Enoyl_ACP_red-II_put"/>
</dbReference>
<dbReference type="InterPro" id="IPR013785">
    <property type="entry name" value="Aldolase_TIM"/>
</dbReference>
<reference evidence="6" key="2">
    <citation type="journal article" date="2023" name="Biology">
        <title>Prokaryotic Life Associated with Coal-Fire Gas Vents Revealed by Metagenomics.</title>
        <authorList>
            <person name="Kadnikov V.V."/>
            <person name="Mardanov A.V."/>
            <person name="Beletsky A.V."/>
            <person name="Karnachuk O.V."/>
            <person name="Ravin N.V."/>
        </authorList>
    </citation>
    <scope>NUCLEOTIDE SEQUENCE</scope>
    <source>
        <strain evidence="6">Bu02</strain>
    </source>
</reference>
<evidence type="ECO:0000256" key="2">
    <source>
        <dbReference type="ARBA" id="ARBA00013457"/>
    </source>
</evidence>
<dbReference type="Gene3D" id="3.20.20.70">
    <property type="entry name" value="Aldolase class I"/>
    <property type="match status" value="1"/>
</dbReference>
<sequence length="323" mass="34114">MTLAIRTVLCDLLGIEYPIIQGGMAWVATGELAAAVSEAGGLGMIGAGNAPPEVVRKEVHKARSLTSKPFGVNVYFMSPYTEQVIDMLVEEKVPVVSTGAGNPGKYVPRLKEAGAKVMSLVASVNLAKRLERAGVDILVAEGMECGGHIGEIATMPLVPQIVDAVGIPVVAAGGIYDGRGLVAALALGAVGVQMGTRFVCAKECTVHPNYKRAIIEARDRSTVVTGRPTGHPVRVIENKLARQFLELERKGASKEELEALGVGKLRAAVVDGDVEYGSVMAGQVSAMVKKEETCREIIEDVMNGAERVLARLSEIRAGSPVFR</sequence>
<proteinExistence type="predicted"/>
<dbReference type="EMBL" id="CP062796">
    <property type="protein sequence ID" value="QUL99700.1"/>
    <property type="molecule type" value="Genomic_DNA"/>
</dbReference>
<dbReference type="Pfam" id="PF03060">
    <property type="entry name" value="NMO"/>
    <property type="match status" value="2"/>
</dbReference>
<dbReference type="SUPFAM" id="SSF51412">
    <property type="entry name" value="Inosine monophosphate dehydrogenase (IMPDH)"/>
    <property type="match status" value="1"/>
</dbReference>
<dbReference type="PANTHER" id="PTHR32332:SF20">
    <property type="entry name" value="2-NITROPROPANE DIOXYGENASE-LIKE PROTEIN"/>
    <property type="match status" value="1"/>
</dbReference>
<gene>
    <name evidence="6" type="primary">fabK</name>
    <name evidence="6" type="ORF">IMF26_09780</name>
</gene>
<dbReference type="AlphaFoldDB" id="A0AAT9LFB9"/>
<dbReference type="InterPro" id="IPR004136">
    <property type="entry name" value="NMO"/>
</dbReference>
<evidence type="ECO:0000256" key="3">
    <source>
        <dbReference type="ARBA" id="ARBA00022630"/>
    </source>
</evidence>